<accession>A0A101HIR3</accession>
<evidence type="ECO:0000256" key="2">
    <source>
        <dbReference type="SAM" id="Phobius"/>
    </source>
</evidence>
<gene>
    <name evidence="3" type="ORF">XD92_0747</name>
</gene>
<evidence type="ECO:0000313" key="3">
    <source>
        <dbReference type="EMBL" id="KUK77599.1"/>
    </source>
</evidence>
<protein>
    <submittedName>
        <fullName evidence="3">Uncharacterized protein</fullName>
    </submittedName>
</protein>
<dbReference type="AlphaFoldDB" id="A0A101HIR3"/>
<sequence length="187" mass="21537">MNRGNKILWWVIALLVVLNLTTIGTILFRNRESSSDNIAIVLDENRQNPLTGRFFRQTLGFDDTQMALFREAHHSFQYKANDLIFEMDSLKNEMFEELNSPTPDTLRLNDLSEHVGSHHAELKKITNAFYLQLKTICDSTQCEQLQQAFLPLFRDGTLNRGRGYQWNDSTGTGQGNRHRYGRGGRGE</sequence>
<keyword evidence="2" id="KW-0812">Transmembrane</keyword>
<feature type="compositionally biased region" description="Basic residues" evidence="1">
    <location>
        <begin position="176"/>
        <end position="187"/>
    </location>
</feature>
<name>A0A101HIR3_9BACT</name>
<keyword evidence="2" id="KW-0472">Membrane</keyword>
<proteinExistence type="predicted"/>
<dbReference type="Gene3D" id="1.20.120.1490">
    <property type="match status" value="1"/>
</dbReference>
<reference evidence="4" key="1">
    <citation type="journal article" date="2015" name="MBio">
        <title>Genome-Resolved Metagenomic Analysis Reveals Roles for Candidate Phyla and Other Microbial Community Members in Biogeochemical Transformations in Oil Reservoirs.</title>
        <authorList>
            <person name="Hu P."/>
            <person name="Tom L."/>
            <person name="Singh A."/>
            <person name="Thomas B.C."/>
            <person name="Baker B.J."/>
            <person name="Piceno Y.M."/>
            <person name="Andersen G.L."/>
            <person name="Banfield J.F."/>
        </authorList>
    </citation>
    <scope>NUCLEOTIDE SEQUENCE [LARGE SCALE GENOMIC DNA]</scope>
</reference>
<keyword evidence="2" id="KW-1133">Transmembrane helix</keyword>
<feature type="region of interest" description="Disordered" evidence="1">
    <location>
        <begin position="163"/>
        <end position="187"/>
    </location>
</feature>
<evidence type="ECO:0000313" key="4">
    <source>
        <dbReference type="Proteomes" id="UP000053860"/>
    </source>
</evidence>
<evidence type="ECO:0000256" key="1">
    <source>
        <dbReference type="SAM" id="MobiDB-lite"/>
    </source>
</evidence>
<feature type="transmembrane region" description="Helical" evidence="2">
    <location>
        <begin position="7"/>
        <end position="28"/>
    </location>
</feature>
<dbReference type="EMBL" id="LGGN01000121">
    <property type="protein sequence ID" value="KUK77599.1"/>
    <property type="molecule type" value="Genomic_DNA"/>
</dbReference>
<organism evidence="3 4">
    <name type="scientific">Proteiniphilum acetatigenes</name>
    <dbReference type="NCBI Taxonomy" id="294710"/>
    <lineage>
        <taxon>Bacteria</taxon>
        <taxon>Pseudomonadati</taxon>
        <taxon>Bacteroidota</taxon>
        <taxon>Bacteroidia</taxon>
        <taxon>Bacteroidales</taxon>
        <taxon>Dysgonomonadaceae</taxon>
        <taxon>Proteiniphilum</taxon>
    </lineage>
</organism>
<dbReference type="Proteomes" id="UP000053860">
    <property type="component" value="Unassembled WGS sequence"/>
</dbReference>
<comment type="caution">
    <text evidence="3">The sequence shown here is derived from an EMBL/GenBank/DDBJ whole genome shotgun (WGS) entry which is preliminary data.</text>
</comment>